<name>A0AAW0MUE2_9GOBI</name>
<dbReference type="InterPro" id="IPR000306">
    <property type="entry name" value="Znf_FYVE"/>
</dbReference>
<feature type="domain" description="PH" evidence="9">
    <location>
        <begin position="99"/>
        <end position="200"/>
    </location>
</feature>
<dbReference type="InterPro" id="IPR001849">
    <property type="entry name" value="PH_domain"/>
</dbReference>
<dbReference type="PANTHER" id="PTHR12673:SF14">
    <property type="entry name" value="FYVE, RHOGEF AND PH DOMAIN-CONTAINING PROTEIN 3"/>
    <property type="match status" value="1"/>
</dbReference>
<sequence>MAAYLFETSRVSHVTNLQLSNHGEAEILCNESFNFTKRKHHCKFCGGAICAKCSKSLDNKTIRVCPECYEASLSVETLGASLEQKRKVPERQISLTAENCILCGQMQQQDKGKTWSKVWAAVTKAEPLVLFLQSNGQESKGARMIPLSGFDVSLVSPSSGDKSEVKHTLRLSHTQQTVLLSAPDAELQAKWAEVLSQAAGGETPPDTPPSNLTEHRNSQ</sequence>
<reference evidence="12" key="1">
    <citation type="submission" date="2024-04" db="EMBL/GenBank/DDBJ databases">
        <title>Salinicola lusitanus LLJ914,a marine bacterium isolated from the Okinawa Trough.</title>
        <authorList>
            <person name="Li J."/>
        </authorList>
    </citation>
    <scope>NUCLEOTIDE SEQUENCE [LARGE SCALE GENOMIC DNA]</scope>
</reference>
<dbReference type="GO" id="GO:0005737">
    <property type="term" value="C:cytoplasm"/>
    <property type="evidence" value="ECO:0007669"/>
    <property type="project" value="UniProtKB-SubCell"/>
</dbReference>
<evidence type="ECO:0000256" key="8">
    <source>
        <dbReference type="SAM" id="MobiDB-lite"/>
    </source>
</evidence>
<evidence type="ECO:0000256" key="1">
    <source>
        <dbReference type="ARBA" id="ARBA00004496"/>
    </source>
</evidence>
<dbReference type="PROSITE" id="PS50178">
    <property type="entry name" value="ZF_FYVE"/>
    <property type="match status" value="1"/>
</dbReference>
<feature type="domain" description="FYVE-type" evidence="10">
    <location>
        <begin position="29"/>
        <end position="73"/>
    </location>
</feature>
<keyword evidence="4" id="KW-0479">Metal-binding</keyword>
<keyword evidence="5 7" id="KW-0863">Zinc-finger</keyword>
<proteinExistence type="predicted"/>
<evidence type="ECO:0008006" key="13">
    <source>
        <dbReference type="Google" id="ProtNLM"/>
    </source>
</evidence>
<dbReference type="SUPFAM" id="SSF50729">
    <property type="entry name" value="PH domain-like"/>
    <property type="match status" value="1"/>
</dbReference>
<dbReference type="Gene3D" id="2.30.29.30">
    <property type="entry name" value="Pleckstrin-homology domain (PH domain)/Phosphotyrosine-binding domain (PTB)"/>
    <property type="match status" value="1"/>
</dbReference>
<dbReference type="PANTHER" id="PTHR12673">
    <property type="entry name" value="FACIOGENITAL DYSPLASIA PROTEIN"/>
    <property type="match status" value="1"/>
</dbReference>
<dbReference type="Pfam" id="PF00169">
    <property type="entry name" value="PH"/>
    <property type="match status" value="1"/>
</dbReference>
<comment type="caution">
    <text evidence="11">The sequence shown here is derived from an EMBL/GenBank/DDBJ whole genome shotgun (WGS) entry which is preliminary data.</text>
</comment>
<dbReference type="InterPro" id="IPR011993">
    <property type="entry name" value="PH-like_dom_sf"/>
</dbReference>
<protein>
    <recommendedName>
        <fullName evidence="13">FYVE-type domain-containing protein</fullName>
    </recommendedName>
</protein>
<dbReference type="InterPro" id="IPR011011">
    <property type="entry name" value="Znf_FYVE_PHD"/>
</dbReference>
<gene>
    <name evidence="11" type="ORF">WMY93_028370</name>
</gene>
<accession>A0AAW0MUE2</accession>
<evidence type="ECO:0000256" key="4">
    <source>
        <dbReference type="ARBA" id="ARBA00022723"/>
    </source>
</evidence>
<dbReference type="Pfam" id="PF01363">
    <property type="entry name" value="FYVE"/>
    <property type="match status" value="1"/>
</dbReference>
<dbReference type="GO" id="GO:0008270">
    <property type="term" value="F:zinc ion binding"/>
    <property type="evidence" value="ECO:0007669"/>
    <property type="project" value="UniProtKB-KW"/>
</dbReference>
<dbReference type="PROSITE" id="PS50003">
    <property type="entry name" value="PH_DOMAIN"/>
    <property type="match status" value="1"/>
</dbReference>
<dbReference type="GO" id="GO:0007010">
    <property type="term" value="P:cytoskeleton organization"/>
    <property type="evidence" value="ECO:0007669"/>
    <property type="project" value="TreeGrafter"/>
</dbReference>
<dbReference type="SMART" id="SM00233">
    <property type="entry name" value="PH"/>
    <property type="match status" value="1"/>
</dbReference>
<dbReference type="GO" id="GO:0046847">
    <property type="term" value="P:filopodium assembly"/>
    <property type="evidence" value="ECO:0007669"/>
    <property type="project" value="TreeGrafter"/>
</dbReference>
<dbReference type="EMBL" id="JBBPFD010000021">
    <property type="protein sequence ID" value="KAK7882196.1"/>
    <property type="molecule type" value="Genomic_DNA"/>
</dbReference>
<dbReference type="GO" id="GO:0005085">
    <property type="term" value="F:guanyl-nucleotide exchange factor activity"/>
    <property type="evidence" value="ECO:0007669"/>
    <property type="project" value="UniProtKB-KW"/>
</dbReference>
<dbReference type="InterPro" id="IPR013083">
    <property type="entry name" value="Znf_RING/FYVE/PHD"/>
</dbReference>
<feature type="region of interest" description="Disordered" evidence="8">
    <location>
        <begin position="199"/>
        <end position="219"/>
    </location>
</feature>
<dbReference type="Gene3D" id="3.30.40.10">
    <property type="entry name" value="Zinc/RING finger domain, C3HC4 (zinc finger)"/>
    <property type="match status" value="1"/>
</dbReference>
<keyword evidence="6" id="KW-0862">Zinc</keyword>
<evidence type="ECO:0000256" key="7">
    <source>
        <dbReference type="PROSITE-ProRule" id="PRU00091"/>
    </source>
</evidence>
<dbReference type="Proteomes" id="UP001460270">
    <property type="component" value="Unassembled WGS sequence"/>
</dbReference>
<keyword evidence="3" id="KW-0344">Guanine-nucleotide releasing factor</keyword>
<dbReference type="InterPro" id="IPR051092">
    <property type="entry name" value="FYVE_RhoGEF_PH"/>
</dbReference>
<dbReference type="InterPro" id="IPR017455">
    <property type="entry name" value="Znf_FYVE-rel"/>
</dbReference>
<keyword evidence="12" id="KW-1185">Reference proteome</keyword>
<comment type="subcellular location">
    <subcellularLocation>
        <location evidence="1">Cytoplasm</location>
    </subcellularLocation>
</comment>
<dbReference type="AlphaFoldDB" id="A0AAW0MUE2"/>
<evidence type="ECO:0000313" key="11">
    <source>
        <dbReference type="EMBL" id="KAK7882196.1"/>
    </source>
</evidence>
<dbReference type="SMART" id="SM00064">
    <property type="entry name" value="FYVE"/>
    <property type="match status" value="1"/>
</dbReference>
<evidence type="ECO:0000256" key="5">
    <source>
        <dbReference type="ARBA" id="ARBA00022771"/>
    </source>
</evidence>
<evidence type="ECO:0000259" key="10">
    <source>
        <dbReference type="PROSITE" id="PS50178"/>
    </source>
</evidence>
<evidence type="ECO:0000256" key="3">
    <source>
        <dbReference type="ARBA" id="ARBA00022658"/>
    </source>
</evidence>
<evidence type="ECO:0000259" key="9">
    <source>
        <dbReference type="PROSITE" id="PS50003"/>
    </source>
</evidence>
<dbReference type="SUPFAM" id="SSF57903">
    <property type="entry name" value="FYVE/PHD zinc finger"/>
    <property type="match status" value="1"/>
</dbReference>
<keyword evidence="2" id="KW-0963">Cytoplasm</keyword>
<organism evidence="11 12">
    <name type="scientific">Mugilogobius chulae</name>
    <name type="common">yellowstripe goby</name>
    <dbReference type="NCBI Taxonomy" id="88201"/>
    <lineage>
        <taxon>Eukaryota</taxon>
        <taxon>Metazoa</taxon>
        <taxon>Chordata</taxon>
        <taxon>Craniata</taxon>
        <taxon>Vertebrata</taxon>
        <taxon>Euteleostomi</taxon>
        <taxon>Actinopterygii</taxon>
        <taxon>Neopterygii</taxon>
        <taxon>Teleostei</taxon>
        <taxon>Neoteleostei</taxon>
        <taxon>Acanthomorphata</taxon>
        <taxon>Gobiaria</taxon>
        <taxon>Gobiiformes</taxon>
        <taxon>Gobioidei</taxon>
        <taxon>Gobiidae</taxon>
        <taxon>Gobionellinae</taxon>
        <taxon>Mugilogobius</taxon>
    </lineage>
</organism>
<evidence type="ECO:0000256" key="2">
    <source>
        <dbReference type="ARBA" id="ARBA00022490"/>
    </source>
</evidence>
<evidence type="ECO:0000313" key="12">
    <source>
        <dbReference type="Proteomes" id="UP001460270"/>
    </source>
</evidence>
<evidence type="ECO:0000256" key="6">
    <source>
        <dbReference type="ARBA" id="ARBA00022833"/>
    </source>
</evidence>